<dbReference type="AlphaFoldDB" id="G8NUL4"/>
<dbReference type="SUPFAM" id="SSF56925">
    <property type="entry name" value="OMPA-like"/>
    <property type="match status" value="1"/>
</dbReference>
<dbReference type="EMBL" id="CP003130">
    <property type="protein sequence ID" value="AEU36465.1"/>
    <property type="molecule type" value="Genomic_DNA"/>
</dbReference>
<dbReference type="eggNOG" id="ENOG5033N9V">
    <property type="taxonomic scope" value="Bacteria"/>
</dbReference>
<dbReference type="OrthoDB" id="9810217at2"/>
<keyword evidence="3" id="KW-1185">Reference proteome</keyword>
<dbReference type="KEGG" id="gma:AciX8_2136"/>
<dbReference type="Gene3D" id="2.40.160.20">
    <property type="match status" value="1"/>
</dbReference>
<gene>
    <name evidence="2" type="ordered locus">AciX8_2136</name>
</gene>
<evidence type="ECO:0000313" key="2">
    <source>
        <dbReference type="EMBL" id="AEU36465.1"/>
    </source>
</evidence>
<dbReference type="Pfam" id="PF09411">
    <property type="entry name" value="PagL"/>
    <property type="match status" value="1"/>
</dbReference>
<dbReference type="InterPro" id="IPR018550">
    <property type="entry name" value="Lipid-A_deacylase-rel"/>
</dbReference>
<feature type="signal peptide" evidence="1">
    <location>
        <begin position="1"/>
        <end position="21"/>
    </location>
</feature>
<organism evidence="2 3">
    <name type="scientific">Granulicella mallensis (strain ATCC BAA-1857 / DSM 23137 / MP5ACTX8)</name>
    <dbReference type="NCBI Taxonomy" id="682795"/>
    <lineage>
        <taxon>Bacteria</taxon>
        <taxon>Pseudomonadati</taxon>
        <taxon>Acidobacteriota</taxon>
        <taxon>Terriglobia</taxon>
        <taxon>Terriglobales</taxon>
        <taxon>Acidobacteriaceae</taxon>
        <taxon>Granulicella</taxon>
    </lineage>
</organism>
<keyword evidence="1" id="KW-0732">Signal</keyword>
<dbReference type="STRING" id="682795.AciX8_2136"/>
<reference evidence="2 3" key="1">
    <citation type="submission" date="2011-11" db="EMBL/GenBank/DDBJ databases">
        <title>Complete sequence of Granulicella mallensis MP5ACTX8.</title>
        <authorList>
            <consortium name="US DOE Joint Genome Institute"/>
            <person name="Lucas S."/>
            <person name="Copeland A."/>
            <person name="Lapidus A."/>
            <person name="Cheng J.-F."/>
            <person name="Goodwin L."/>
            <person name="Pitluck S."/>
            <person name="Peters L."/>
            <person name="Lu M."/>
            <person name="Detter J.C."/>
            <person name="Han C."/>
            <person name="Tapia R."/>
            <person name="Land M."/>
            <person name="Hauser L."/>
            <person name="Kyrpides N."/>
            <person name="Ivanova N."/>
            <person name="Mikhailova N."/>
            <person name="Pagani I."/>
            <person name="Rawat S."/>
            <person name="Mannisto M."/>
            <person name="Haggblom M."/>
            <person name="Woyke T."/>
        </authorList>
    </citation>
    <scope>NUCLEOTIDE SEQUENCE [LARGE SCALE GENOMIC DNA]</scope>
    <source>
        <strain evidence="3">ATCC BAA-1857 / DSM 23137 / MP5ACTX8</strain>
    </source>
</reference>
<evidence type="ECO:0000256" key="1">
    <source>
        <dbReference type="SAM" id="SignalP"/>
    </source>
</evidence>
<proteinExistence type="predicted"/>
<accession>G8NUL4</accession>
<dbReference type="Proteomes" id="UP000007113">
    <property type="component" value="Chromosome"/>
</dbReference>
<sequence length="245" mass="27100" precursor="true">MRIRVCGVVLGCLVFAGSISAQQTGAFSRKNTWTVFAEYSNTSSHIVAGAARQRKLADLGFAYTRRVVRFWGTDLSYQAELRPVMFESDPLQINRYQFTPSGISLPSPASEIQTATVVSPCQPGSGKSIFPGGTETYNTTCGRQWTFGEGFSPVGFKYSMRTRHKIQPFLIGTLGYMYTSRPVPVSDAESFNFLIDVGAGVEVFRSKTKSIAVECRVHHFSNWDTAQDNPGTDNVMYKVSYSFGK</sequence>
<dbReference type="InterPro" id="IPR011250">
    <property type="entry name" value="OMP/PagP_B-barrel"/>
</dbReference>
<name>G8NUL4_GRAMM</name>
<feature type="chain" id="PRO_5003513082" evidence="1">
    <location>
        <begin position="22"/>
        <end position="245"/>
    </location>
</feature>
<dbReference type="HOGENOM" id="CLU_1132338_0_0_0"/>
<evidence type="ECO:0000313" key="3">
    <source>
        <dbReference type="Proteomes" id="UP000007113"/>
    </source>
</evidence>
<protein>
    <submittedName>
        <fullName evidence="2">Lipid A 3-O-deacylase-related protein</fullName>
    </submittedName>
</protein>
<dbReference type="RefSeq" id="WP_014265343.1">
    <property type="nucleotide sequence ID" value="NC_016631.1"/>
</dbReference>